<dbReference type="InParanoid" id="D6WVS9"/>
<gene>
    <name evidence="1" type="primary">GLEAN_05878</name>
    <name evidence="1" type="ORF">TcasGA2_TC005878</name>
</gene>
<evidence type="ECO:0000313" key="1">
    <source>
        <dbReference type="EMBL" id="EFA08250.1"/>
    </source>
</evidence>
<organism evidence="1 2">
    <name type="scientific">Tribolium castaneum</name>
    <name type="common">Red flour beetle</name>
    <dbReference type="NCBI Taxonomy" id="7070"/>
    <lineage>
        <taxon>Eukaryota</taxon>
        <taxon>Metazoa</taxon>
        <taxon>Ecdysozoa</taxon>
        <taxon>Arthropoda</taxon>
        <taxon>Hexapoda</taxon>
        <taxon>Insecta</taxon>
        <taxon>Pterygota</taxon>
        <taxon>Neoptera</taxon>
        <taxon>Endopterygota</taxon>
        <taxon>Coleoptera</taxon>
        <taxon>Polyphaga</taxon>
        <taxon>Cucujiformia</taxon>
        <taxon>Tenebrionidae</taxon>
        <taxon>Tenebrionidae incertae sedis</taxon>
        <taxon>Tribolium</taxon>
    </lineage>
</organism>
<accession>D6WVS9</accession>
<reference evidence="1 2" key="1">
    <citation type="journal article" date="2008" name="Nature">
        <title>The genome of the model beetle and pest Tribolium castaneum.</title>
        <authorList>
            <consortium name="Tribolium Genome Sequencing Consortium"/>
            <person name="Richards S."/>
            <person name="Gibbs R.A."/>
            <person name="Weinstock G.M."/>
            <person name="Brown S.J."/>
            <person name="Denell R."/>
            <person name="Beeman R.W."/>
            <person name="Gibbs R."/>
            <person name="Beeman R.W."/>
            <person name="Brown S.J."/>
            <person name="Bucher G."/>
            <person name="Friedrich M."/>
            <person name="Grimmelikhuijzen C.J."/>
            <person name="Klingler M."/>
            <person name="Lorenzen M."/>
            <person name="Richards S."/>
            <person name="Roth S."/>
            <person name="Schroder R."/>
            <person name="Tautz D."/>
            <person name="Zdobnov E.M."/>
            <person name="Muzny D."/>
            <person name="Gibbs R.A."/>
            <person name="Weinstock G.M."/>
            <person name="Attaway T."/>
            <person name="Bell S."/>
            <person name="Buhay C.J."/>
            <person name="Chandrabose M.N."/>
            <person name="Chavez D."/>
            <person name="Clerk-Blankenburg K.P."/>
            <person name="Cree A."/>
            <person name="Dao M."/>
            <person name="Davis C."/>
            <person name="Chacko J."/>
            <person name="Dinh H."/>
            <person name="Dugan-Rocha S."/>
            <person name="Fowler G."/>
            <person name="Garner T.T."/>
            <person name="Garnes J."/>
            <person name="Gnirke A."/>
            <person name="Hawes A."/>
            <person name="Hernandez J."/>
            <person name="Hines S."/>
            <person name="Holder M."/>
            <person name="Hume J."/>
            <person name="Jhangiani S.N."/>
            <person name="Joshi V."/>
            <person name="Khan Z.M."/>
            <person name="Jackson L."/>
            <person name="Kovar C."/>
            <person name="Kowis A."/>
            <person name="Lee S."/>
            <person name="Lewis L.R."/>
            <person name="Margolis J."/>
            <person name="Morgan M."/>
            <person name="Nazareth L.V."/>
            <person name="Nguyen N."/>
            <person name="Okwuonu G."/>
            <person name="Parker D."/>
            <person name="Richards S."/>
            <person name="Ruiz S.J."/>
            <person name="Santibanez J."/>
            <person name="Savard J."/>
            <person name="Scherer S.E."/>
            <person name="Schneider B."/>
            <person name="Sodergren E."/>
            <person name="Tautz D."/>
            <person name="Vattahil S."/>
            <person name="Villasana D."/>
            <person name="White C.S."/>
            <person name="Wright R."/>
            <person name="Park Y."/>
            <person name="Beeman R.W."/>
            <person name="Lord J."/>
            <person name="Oppert B."/>
            <person name="Lorenzen M."/>
            <person name="Brown S."/>
            <person name="Wang L."/>
            <person name="Savard J."/>
            <person name="Tautz D."/>
            <person name="Richards S."/>
            <person name="Weinstock G."/>
            <person name="Gibbs R.A."/>
            <person name="Liu Y."/>
            <person name="Worley K."/>
            <person name="Weinstock G."/>
            <person name="Elsik C.G."/>
            <person name="Reese J.T."/>
            <person name="Elhaik E."/>
            <person name="Landan G."/>
            <person name="Graur D."/>
            <person name="Arensburger P."/>
            <person name="Atkinson P."/>
            <person name="Beeman R.W."/>
            <person name="Beidler J."/>
            <person name="Brown S.J."/>
            <person name="Demuth J.P."/>
            <person name="Drury D.W."/>
            <person name="Du Y.Z."/>
            <person name="Fujiwara H."/>
            <person name="Lorenzen M."/>
            <person name="Maselli V."/>
            <person name="Osanai M."/>
            <person name="Park Y."/>
            <person name="Robertson H.M."/>
            <person name="Tu Z."/>
            <person name="Wang J.J."/>
            <person name="Wang S."/>
            <person name="Richards S."/>
            <person name="Song H."/>
            <person name="Zhang L."/>
            <person name="Sodergren E."/>
            <person name="Werner D."/>
            <person name="Stanke M."/>
            <person name="Morgenstern B."/>
            <person name="Solovyev V."/>
            <person name="Kosarev P."/>
            <person name="Brown G."/>
            <person name="Chen H.C."/>
            <person name="Ermolaeva O."/>
            <person name="Hlavina W."/>
            <person name="Kapustin Y."/>
            <person name="Kiryutin B."/>
            <person name="Kitts P."/>
            <person name="Maglott D."/>
            <person name="Pruitt K."/>
            <person name="Sapojnikov V."/>
            <person name="Souvorov A."/>
            <person name="Mackey A.J."/>
            <person name="Waterhouse R.M."/>
            <person name="Wyder S."/>
            <person name="Zdobnov E.M."/>
            <person name="Zdobnov E.M."/>
            <person name="Wyder S."/>
            <person name="Kriventseva E.V."/>
            <person name="Kadowaki T."/>
            <person name="Bork P."/>
            <person name="Aranda M."/>
            <person name="Bao R."/>
            <person name="Beermann A."/>
            <person name="Berns N."/>
            <person name="Bolognesi R."/>
            <person name="Bonneton F."/>
            <person name="Bopp D."/>
            <person name="Brown S.J."/>
            <person name="Bucher G."/>
            <person name="Butts T."/>
            <person name="Chaumot A."/>
            <person name="Denell R.E."/>
            <person name="Ferrier D.E."/>
            <person name="Friedrich M."/>
            <person name="Gordon C.M."/>
            <person name="Jindra M."/>
            <person name="Klingler M."/>
            <person name="Lan Q."/>
            <person name="Lattorff H.M."/>
            <person name="Laudet V."/>
            <person name="von Levetsow C."/>
            <person name="Liu Z."/>
            <person name="Lutz R."/>
            <person name="Lynch J.A."/>
            <person name="da Fonseca R.N."/>
            <person name="Posnien N."/>
            <person name="Reuter R."/>
            <person name="Roth S."/>
            <person name="Savard J."/>
            <person name="Schinko J.B."/>
            <person name="Schmitt C."/>
            <person name="Schoppmeier M."/>
            <person name="Schroder R."/>
            <person name="Shippy T.D."/>
            <person name="Simonnet F."/>
            <person name="Marques-Souza H."/>
            <person name="Tautz D."/>
            <person name="Tomoyasu Y."/>
            <person name="Trauner J."/>
            <person name="Van der Zee M."/>
            <person name="Vervoort M."/>
            <person name="Wittkopp N."/>
            <person name="Wimmer E.A."/>
            <person name="Yang X."/>
            <person name="Jones A.K."/>
            <person name="Sattelle D.B."/>
            <person name="Ebert P.R."/>
            <person name="Nelson D."/>
            <person name="Scott J.G."/>
            <person name="Beeman R.W."/>
            <person name="Muthukrishnan S."/>
            <person name="Kramer K.J."/>
            <person name="Arakane Y."/>
            <person name="Beeman R.W."/>
            <person name="Zhu Q."/>
            <person name="Hogenkamp D."/>
            <person name="Dixit R."/>
            <person name="Oppert B."/>
            <person name="Jiang H."/>
            <person name="Zou Z."/>
            <person name="Marshall J."/>
            <person name="Elpidina E."/>
            <person name="Vinokurov K."/>
            <person name="Oppert C."/>
            <person name="Zou Z."/>
            <person name="Evans J."/>
            <person name="Lu Z."/>
            <person name="Zhao P."/>
            <person name="Sumathipala N."/>
            <person name="Altincicek B."/>
            <person name="Vilcinskas A."/>
            <person name="Williams M."/>
            <person name="Hultmark D."/>
            <person name="Hetru C."/>
            <person name="Jiang H."/>
            <person name="Grimmelikhuijzen C.J."/>
            <person name="Hauser F."/>
            <person name="Cazzamali G."/>
            <person name="Williamson M."/>
            <person name="Park Y."/>
            <person name="Li B."/>
            <person name="Tanaka Y."/>
            <person name="Predel R."/>
            <person name="Neupert S."/>
            <person name="Schachtner J."/>
            <person name="Verleyen P."/>
            <person name="Raible F."/>
            <person name="Bork P."/>
            <person name="Friedrich M."/>
            <person name="Walden K.K."/>
            <person name="Robertson H.M."/>
            <person name="Angeli S."/>
            <person name="Foret S."/>
            <person name="Bucher G."/>
            <person name="Schuetz S."/>
            <person name="Maleszka R."/>
            <person name="Wimmer E.A."/>
            <person name="Beeman R.W."/>
            <person name="Lorenzen M."/>
            <person name="Tomoyasu Y."/>
            <person name="Miller S.C."/>
            <person name="Grossmann D."/>
            <person name="Bucher G."/>
        </authorList>
    </citation>
    <scope>NUCLEOTIDE SEQUENCE [LARGE SCALE GENOMIC DNA]</scope>
    <source>
        <strain evidence="1 2">Georgia GA2</strain>
    </source>
</reference>
<proteinExistence type="predicted"/>
<keyword evidence="2" id="KW-1185">Reference proteome</keyword>
<evidence type="ECO:0000313" key="2">
    <source>
        <dbReference type="Proteomes" id="UP000007266"/>
    </source>
</evidence>
<sequence>MHFFPYTYASSCGVLLEVRLQSHFILISVINEEFAVGAHFAERLMDLLVVISFAAGL</sequence>
<dbReference type="Proteomes" id="UP000007266">
    <property type="component" value="Linkage group 8"/>
</dbReference>
<reference evidence="1 2" key="2">
    <citation type="journal article" date="2010" name="Nucleic Acids Res.">
        <title>BeetleBase in 2010: revisions to provide comprehensive genomic information for Tribolium castaneum.</title>
        <authorList>
            <person name="Kim H.S."/>
            <person name="Murphy T."/>
            <person name="Xia J."/>
            <person name="Caragea D."/>
            <person name="Park Y."/>
            <person name="Beeman R.W."/>
            <person name="Lorenzen M.D."/>
            <person name="Butcher S."/>
            <person name="Manak J.R."/>
            <person name="Brown S.J."/>
        </authorList>
    </citation>
    <scope>GENOME REANNOTATION</scope>
    <source>
        <strain evidence="1 2">Georgia GA2</strain>
    </source>
</reference>
<dbReference type="AlphaFoldDB" id="D6WVS9"/>
<dbReference type="EMBL" id="KQ971358">
    <property type="protein sequence ID" value="EFA08250.1"/>
    <property type="molecule type" value="Genomic_DNA"/>
</dbReference>
<name>D6WVS9_TRICA</name>
<protein>
    <submittedName>
        <fullName evidence="1">Uncharacterized protein</fullName>
    </submittedName>
</protein>
<dbReference type="HOGENOM" id="CLU_2999076_0_0_1"/>